<dbReference type="InterPro" id="IPR025502">
    <property type="entry name" value="TldD"/>
</dbReference>
<dbReference type="GO" id="GO:0005829">
    <property type="term" value="C:cytosol"/>
    <property type="evidence" value="ECO:0007669"/>
    <property type="project" value="TreeGrafter"/>
</dbReference>
<evidence type="ECO:0000256" key="2">
    <source>
        <dbReference type="ARBA" id="ARBA00022670"/>
    </source>
</evidence>
<accession>A0A9W5YDE7</accession>
<gene>
    <name evidence="8" type="ORF">SH1V18_23540</name>
</gene>
<dbReference type="InterPro" id="IPR002510">
    <property type="entry name" value="Metalloprtase-TldD/E_N"/>
</dbReference>
<protein>
    <submittedName>
        <fullName evidence="8">Regulatory protease</fullName>
    </submittedName>
</protein>
<evidence type="ECO:0000313" key="9">
    <source>
        <dbReference type="Proteomes" id="UP001144256"/>
    </source>
</evidence>
<feature type="domain" description="Metalloprotease TldD/E C-terminal" evidence="6">
    <location>
        <begin position="226"/>
        <end position="458"/>
    </location>
</feature>
<dbReference type="InterPro" id="IPR045570">
    <property type="entry name" value="Metalloprtase-TldD/E_cen_dom"/>
</dbReference>
<evidence type="ECO:0000256" key="3">
    <source>
        <dbReference type="ARBA" id="ARBA00022801"/>
    </source>
</evidence>
<keyword evidence="2 8" id="KW-0645">Protease</keyword>
<dbReference type="Pfam" id="PF01523">
    <property type="entry name" value="PmbA_TldD_1st"/>
    <property type="match status" value="1"/>
</dbReference>
<evidence type="ECO:0000256" key="1">
    <source>
        <dbReference type="ARBA" id="ARBA00005836"/>
    </source>
</evidence>
<dbReference type="PANTHER" id="PTHR30624">
    <property type="entry name" value="UNCHARACTERIZED PROTEIN TLDD AND PMBA"/>
    <property type="match status" value="1"/>
</dbReference>
<evidence type="ECO:0000256" key="4">
    <source>
        <dbReference type="ARBA" id="ARBA00023049"/>
    </source>
</evidence>
<dbReference type="Gene3D" id="3.30.2290.10">
    <property type="entry name" value="PmbA/TldD superfamily"/>
    <property type="match status" value="1"/>
</dbReference>
<sequence length="463" mass="50725">MLSKSLIEDVLTAAVSTGGDFAEIFAEDKNNTNLTLVGGKLEKSVSGKIYGIGIRIFKGFNYLYAYTNNLSRDNLIKVAKEAASTIKGVKKDIILNFNKGIINNIHPIEIMPDSISKMQKVDLMKTAYEAAKSYDSLISQVKVQYLDEIQNVLIANTEGRLVEDKRIRTRILINSVAAKDNVMQTGLHFPGAQKGYEFFNEINVKDYAEDSARMAKTMLMAEYCPSGRMPVIINNGFGGVLFHESCGHGLEATRVAKNTSVFSHMLDQEIASQLVTAIDDGTIPNQWGSCNIDDEGNNTRKNILIENGILKNYMIDKFNGRRMNMEPTGSGRRESYKYAPTSRMTNTYIASGKSTIDDIIANTEYGLFAKYLGGGSVNPSTGEFNFAVREGYIVKNGKINRPVRGATLIGTGMEVLEKIDMVGDNVDFSQGICGSISGGVPVNVGQPTLRVSEMTVGGRDGER</sequence>
<dbReference type="Proteomes" id="UP001144256">
    <property type="component" value="Unassembled WGS sequence"/>
</dbReference>
<dbReference type="SUPFAM" id="SSF111283">
    <property type="entry name" value="Putative modulator of DNA gyrase, PmbA/TldD"/>
    <property type="match status" value="1"/>
</dbReference>
<dbReference type="InterPro" id="IPR036059">
    <property type="entry name" value="TldD/PmbA_sf"/>
</dbReference>
<feature type="domain" description="Metalloprotease TldD/E N-terminal" evidence="5">
    <location>
        <begin position="22"/>
        <end position="84"/>
    </location>
</feature>
<evidence type="ECO:0000259" key="7">
    <source>
        <dbReference type="Pfam" id="PF19290"/>
    </source>
</evidence>
<dbReference type="InterPro" id="IPR045569">
    <property type="entry name" value="Metalloprtase-TldD/E_C"/>
</dbReference>
<dbReference type="AlphaFoldDB" id="A0A9W5YDE7"/>
<dbReference type="EMBL" id="BRLB01000006">
    <property type="protein sequence ID" value="GKX29874.1"/>
    <property type="molecule type" value="Genomic_DNA"/>
</dbReference>
<keyword evidence="9" id="KW-1185">Reference proteome</keyword>
<dbReference type="FunFam" id="3.30.2290.10:FF:000003">
    <property type="entry name" value="Zinc-dependent protease, TldD/PmbA family"/>
    <property type="match status" value="1"/>
</dbReference>
<comment type="caution">
    <text evidence="8">The sequence shown here is derived from an EMBL/GenBank/DDBJ whole genome shotgun (WGS) entry which is preliminary data.</text>
</comment>
<organism evidence="8 9">
    <name type="scientific">Vallitalea longa</name>
    <dbReference type="NCBI Taxonomy" id="2936439"/>
    <lineage>
        <taxon>Bacteria</taxon>
        <taxon>Bacillati</taxon>
        <taxon>Bacillota</taxon>
        <taxon>Clostridia</taxon>
        <taxon>Lachnospirales</taxon>
        <taxon>Vallitaleaceae</taxon>
        <taxon>Vallitalea</taxon>
    </lineage>
</organism>
<keyword evidence="4" id="KW-0482">Metalloprotease</keyword>
<dbReference type="PANTHER" id="PTHR30624:SF4">
    <property type="entry name" value="METALLOPROTEASE TLDD"/>
    <property type="match status" value="1"/>
</dbReference>
<dbReference type="InterPro" id="IPR035068">
    <property type="entry name" value="TldD/PmbA_N"/>
</dbReference>
<evidence type="ECO:0000259" key="5">
    <source>
        <dbReference type="Pfam" id="PF01523"/>
    </source>
</evidence>
<evidence type="ECO:0000259" key="6">
    <source>
        <dbReference type="Pfam" id="PF19289"/>
    </source>
</evidence>
<reference evidence="8" key="1">
    <citation type="submission" date="2022-06" db="EMBL/GenBank/DDBJ databases">
        <title>Vallitalea longa sp. nov., an anaerobic bacterium isolated from marine sediment.</title>
        <authorList>
            <person name="Hirano S."/>
            <person name="Terahara T."/>
            <person name="Mori K."/>
            <person name="Hamada M."/>
            <person name="Matsumoto R."/>
            <person name="Kobayashi T."/>
        </authorList>
    </citation>
    <scope>NUCLEOTIDE SEQUENCE</scope>
    <source>
        <strain evidence="8">SH18-1</strain>
    </source>
</reference>
<dbReference type="GO" id="GO:0008237">
    <property type="term" value="F:metallopeptidase activity"/>
    <property type="evidence" value="ECO:0007669"/>
    <property type="project" value="UniProtKB-KW"/>
</dbReference>
<feature type="domain" description="Metalloprotease TldD/E central" evidence="7">
    <location>
        <begin position="112"/>
        <end position="219"/>
    </location>
</feature>
<name>A0A9W5YDE7_9FIRM</name>
<dbReference type="Pfam" id="PF19289">
    <property type="entry name" value="PmbA_TldD_3rd"/>
    <property type="match status" value="1"/>
</dbReference>
<dbReference type="Pfam" id="PF19290">
    <property type="entry name" value="PmbA_TldD_2nd"/>
    <property type="match status" value="1"/>
</dbReference>
<comment type="similarity">
    <text evidence="1">Belongs to the peptidase U62 family.</text>
</comment>
<evidence type="ECO:0000313" key="8">
    <source>
        <dbReference type="EMBL" id="GKX29874.1"/>
    </source>
</evidence>
<dbReference type="RefSeq" id="WP_281815596.1">
    <property type="nucleotide sequence ID" value="NZ_BRLB01000006.1"/>
</dbReference>
<proteinExistence type="inferred from homology"/>
<dbReference type="GO" id="GO:0006508">
    <property type="term" value="P:proteolysis"/>
    <property type="evidence" value="ECO:0007669"/>
    <property type="project" value="UniProtKB-KW"/>
</dbReference>
<dbReference type="InterPro" id="IPR051463">
    <property type="entry name" value="Peptidase_U62_metallo"/>
</dbReference>
<dbReference type="PIRSF" id="PIRSF004919">
    <property type="entry name" value="TldD"/>
    <property type="match status" value="1"/>
</dbReference>
<keyword evidence="3" id="KW-0378">Hydrolase</keyword>